<evidence type="ECO:0000256" key="1">
    <source>
        <dbReference type="ARBA" id="ARBA00022737"/>
    </source>
</evidence>
<accession>A0A3R6VBU8</accession>
<organism evidence="2 3">
    <name type="scientific">Aphanomyces invadans</name>
    <dbReference type="NCBI Taxonomy" id="157072"/>
    <lineage>
        <taxon>Eukaryota</taxon>
        <taxon>Sar</taxon>
        <taxon>Stramenopiles</taxon>
        <taxon>Oomycota</taxon>
        <taxon>Saprolegniomycetes</taxon>
        <taxon>Saprolegniales</taxon>
        <taxon>Verrucalvaceae</taxon>
        <taxon>Aphanomyces</taxon>
    </lineage>
</organism>
<dbReference type="Gene3D" id="3.80.10.10">
    <property type="entry name" value="Ribonuclease Inhibitor"/>
    <property type="match status" value="1"/>
</dbReference>
<name>A0A3R6VBU8_9STRA</name>
<gene>
    <name evidence="2" type="ORF">DYB32_006344</name>
</gene>
<proteinExistence type="predicted"/>
<dbReference type="Proteomes" id="UP000285060">
    <property type="component" value="Unassembled WGS sequence"/>
</dbReference>
<dbReference type="SUPFAM" id="SSF52047">
    <property type="entry name" value="RNI-like"/>
    <property type="match status" value="1"/>
</dbReference>
<dbReference type="VEuPathDB" id="FungiDB:H310_08938"/>
<dbReference type="InterPro" id="IPR052201">
    <property type="entry name" value="LRR-containing_regulator"/>
</dbReference>
<sequence>MELQVILHEQQRERRGRLHDLKTPADGFNLKPPTSFTWAGEFHGGHVPTEVGRKEDGPRVHGLPSVDVAPSFEEARRLVDEERRRTTTDTLQKFVLDAKFLFRNGGFGLSQNESCIQRITALGRAKVTNVDLSHMHLSGLLVESLANYLSTPSCIVVSLNVAGTKIVPTAVLRLAAACGPKVEFFTASRTQLATAVVRSKRVVLPRVGGDHLDVAAIAAFVGAKKKPLVEGRRNLFGGVELLANALAKCSKLTRVILNNVHLRSDGLVLLALGLQHTTSIHYLEMGRNAIQTNVSNQVCYNGIDSLCEALRANHSIRELSQNPGILAVGLTTLAGAMERNATLTRIKVSPTEEPALTEPLGMLQQLTAANVALGTMRKALSSFDFASLSPFAQVNFVNKLDAWTEDELRALVANPSFVQAKLSTSQVSALEYYASLNMHTPLKRLLWAYGALGRENASRYAATVRDDDDDALWNDQALVDLAPLCSL</sequence>
<keyword evidence="3" id="KW-1185">Reference proteome</keyword>
<dbReference type="AlphaFoldDB" id="A0A3R6VBU8"/>
<dbReference type="PANTHER" id="PTHR24111">
    <property type="entry name" value="LEUCINE-RICH REPEAT-CONTAINING PROTEIN 34"/>
    <property type="match status" value="1"/>
</dbReference>
<protein>
    <submittedName>
        <fullName evidence="2">Uncharacterized protein</fullName>
    </submittedName>
</protein>
<reference evidence="2 3" key="1">
    <citation type="submission" date="2018-08" db="EMBL/GenBank/DDBJ databases">
        <title>Aphanomyces genome sequencing and annotation.</title>
        <authorList>
            <person name="Minardi D."/>
            <person name="Oidtmann B."/>
            <person name="Van Der Giezen M."/>
            <person name="Studholme D.J."/>
        </authorList>
    </citation>
    <scope>NUCLEOTIDE SEQUENCE [LARGE SCALE GENOMIC DNA]</scope>
    <source>
        <strain evidence="2 3">NJM0002</strain>
    </source>
</reference>
<evidence type="ECO:0000313" key="2">
    <source>
        <dbReference type="EMBL" id="RHY30410.1"/>
    </source>
</evidence>
<comment type="caution">
    <text evidence="2">The sequence shown here is derived from an EMBL/GenBank/DDBJ whole genome shotgun (WGS) entry which is preliminary data.</text>
</comment>
<dbReference type="EMBL" id="QUSY01000320">
    <property type="protein sequence ID" value="RHY30410.1"/>
    <property type="molecule type" value="Genomic_DNA"/>
</dbReference>
<evidence type="ECO:0000313" key="3">
    <source>
        <dbReference type="Proteomes" id="UP000285060"/>
    </source>
</evidence>
<keyword evidence="1" id="KW-0677">Repeat</keyword>
<dbReference type="PANTHER" id="PTHR24111:SF0">
    <property type="entry name" value="LEUCINE-RICH REPEAT-CONTAINING PROTEIN"/>
    <property type="match status" value="1"/>
</dbReference>
<dbReference type="InterPro" id="IPR032675">
    <property type="entry name" value="LRR_dom_sf"/>
</dbReference>